<dbReference type="EMBL" id="FNTH01000001">
    <property type="protein sequence ID" value="SEE30764.1"/>
    <property type="molecule type" value="Genomic_DNA"/>
</dbReference>
<feature type="transmembrane region" description="Helical" evidence="1">
    <location>
        <begin position="50"/>
        <end position="72"/>
    </location>
</feature>
<name>A0A1H5HSG7_9BRAD</name>
<keyword evidence="1" id="KW-1133">Transmembrane helix</keyword>
<dbReference type="AlphaFoldDB" id="A0A1H5HSG7"/>
<gene>
    <name evidence="2" type="ORF">SAMN05444164_7613</name>
</gene>
<sequence>MLAFQGPAQPIAGAQRRVRPAAHETILTNWRNRPETLGWYNLPKMIRGSVMMEIAIIGLLFLSAIVFGAHAYDAIHTH</sequence>
<accession>A0A1H5HSG7</accession>
<keyword evidence="1" id="KW-0812">Transmembrane</keyword>
<dbReference type="Proteomes" id="UP000198992">
    <property type="component" value="Unassembled WGS sequence"/>
</dbReference>
<protein>
    <submittedName>
        <fullName evidence="2">Uncharacterized protein</fullName>
    </submittedName>
</protein>
<evidence type="ECO:0000313" key="2">
    <source>
        <dbReference type="EMBL" id="SEE30764.1"/>
    </source>
</evidence>
<evidence type="ECO:0000256" key="1">
    <source>
        <dbReference type="SAM" id="Phobius"/>
    </source>
</evidence>
<keyword evidence="1" id="KW-0472">Membrane</keyword>
<dbReference type="RefSeq" id="WP_092124779.1">
    <property type="nucleotide sequence ID" value="NZ_FNTH01000001.1"/>
</dbReference>
<proteinExistence type="predicted"/>
<dbReference type="OrthoDB" id="9945093at2"/>
<reference evidence="2 3" key="1">
    <citation type="submission" date="2016-10" db="EMBL/GenBank/DDBJ databases">
        <authorList>
            <person name="de Groot N.N."/>
        </authorList>
    </citation>
    <scope>NUCLEOTIDE SEQUENCE [LARGE SCALE GENOMIC DNA]</scope>
    <source>
        <strain evidence="2 3">MT12</strain>
    </source>
</reference>
<evidence type="ECO:0000313" key="3">
    <source>
        <dbReference type="Proteomes" id="UP000198992"/>
    </source>
</evidence>
<organism evidence="2 3">
    <name type="scientific">Bradyrhizobium erythrophlei</name>
    <dbReference type="NCBI Taxonomy" id="1437360"/>
    <lineage>
        <taxon>Bacteria</taxon>
        <taxon>Pseudomonadati</taxon>
        <taxon>Pseudomonadota</taxon>
        <taxon>Alphaproteobacteria</taxon>
        <taxon>Hyphomicrobiales</taxon>
        <taxon>Nitrobacteraceae</taxon>
        <taxon>Bradyrhizobium</taxon>
    </lineage>
</organism>